<reference evidence="4" key="1">
    <citation type="submission" date="2020-10" db="EMBL/GenBank/DDBJ databases">
        <authorList>
            <person name="Han B."/>
            <person name="Lu T."/>
            <person name="Zhao Q."/>
            <person name="Huang X."/>
            <person name="Zhao Y."/>
        </authorList>
    </citation>
    <scope>NUCLEOTIDE SEQUENCE</scope>
</reference>
<organism evidence="4 5">
    <name type="scientific">Miscanthus lutarioriparius</name>
    <dbReference type="NCBI Taxonomy" id="422564"/>
    <lineage>
        <taxon>Eukaryota</taxon>
        <taxon>Viridiplantae</taxon>
        <taxon>Streptophyta</taxon>
        <taxon>Embryophyta</taxon>
        <taxon>Tracheophyta</taxon>
        <taxon>Spermatophyta</taxon>
        <taxon>Magnoliopsida</taxon>
        <taxon>Liliopsida</taxon>
        <taxon>Poales</taxon>
        <taxon>Poaceae</taxon>
        <taxon>PACMAD clade</taxon>
        <taxon>Panicoideae</taxon>
        <taxon>Andropogonodae</taxon>
        <taxon>Andropogoneae</taxon>
        <taxon>Saccharinae</taxon>
        <taxon>Miscanthus</taxon>
    </lineage>
</organism>
<dbReference type="Proteomes" id="UP000604825">
    <property type="component" value="Unassembled WGS sequence"/>
</dbReference>
<keyword evidence="2" id="KW-1133">Transmembrane helix</keyword>
<dbReference type="Pfam" id="PF04578">
    <property type="entry name" value="DUF594"/>
    <property type="match status" value="1"/>
</dbReference>
<feature type="transmembrane region" description="Helical" evidence="2">
    <location>
        <begin position="324"/>
        <end position="343"/>
    </location>
</feature>
<keyword evidence="2" id="KW-0812">Transmembrane</keyword>
<feature type="transmembrane region" description="Helical" evidence="2">
    <location>
        <begin position="152"/>
        <end position="172"/>
    </location>
</feature>
<dbReference type="PANTHER" id="PTHR31325">
    <property type="entry name" value="OS01G0798800 PROTEIN-RELATED"/>
    <property type="match status" value="1"/>
</dbReference>
<evidence type="ECO:0000313" key="5">
    <source>
        <dbReference type="Proteomes" id="UP000604825"/>
    </source>
</evidence>
<dbReference type="AlphaFoldDB" id="A0A811RFX5"/>
<gene>
    <name evidence="4" type="ORF">NCGR_LOCUS52179</name>
</gene>
<feature type="transmembrane region" description="Helical" evidence="2">
    <location>
        <begin position="14"/>
        <end position="32"/>
    </location>
</feature>
<feature type="domain" description="DUF4220" evidence="3">
    <location>
        <begin position="50"/>
        <end position="344"/>
    </location>
</feature>
<feature type="transmembrane region" description="Helical" evidence="2">
    <location>
        <begin position="290"/>
        <end position="312"/>
    </location>
</feature>
<evidence type="ECO:0000256" key="1">
    <source>
        <dbReference type="SAM" id="MobiDB-lite"/>
    </source>
</evidence>
<keyword evidence="5" id="KW-1185">Reference proteome</keyword>
<feature type="region of interest" description="Disordered" evidence="1">
    <location>
        <begin position="462"/>
        <end position="536"/>
    </location>
</feature>
<sequence length="780" mass="89379">MVDILRAVQWWDEWQLRILVIGSLGLQWFLLLAAPMRNYAIARLFRCSIWAAYVSADALAIYALATLFNRHSKASSSISSCSCCDYGNKGSSLEVLWAPLLLVYLGGREEITAYTIEDNELWTRQTVTMVSQVTVAVYSSYKSWPDSSDRKLLLSAILLFVIGIISFIEKPWALRRASIKRLVAMWSVMKGKRESPTGWDWCFTELSDRYKCWKKLPEGDAPILSQSDQVQMIMSDLSLFAAEVTLQERNKGDLKILEPLDVDKDVRLKRMLRQAFGLIYTRANVILTPAYLACHVMLVPLMYVAAIMLFAASRKRGYGATDVNITYILLCFTAVLDVFGLLISELMYKLVSKTKLAALCENIPGQSLVDSVLRAVRRPVAGSLLNCARRFGYYYKKAEAGTYHVSKLYRPVSDAIALQLVKVFEVKNVDLASYRSFTKTDYWTKDQTERLLNTDYYSKLDDHKPKKKMDSSAAVSTDDQDQQRLKMDKTAAVSTDDQDQQRLEMDNTAAVSTDDQDQPKTGNRNQPPLPPQTSQPFNKAIWRSLRKTPFDTSVLIWHIATNLCFRKKPPMHFRCRPLHGEVLREVCTEAISNYMAYLLTFRPDMLMTGSTQHLFTEATRHMERIITLATTENERQHPDFDRILLDKIKNKAASLKHEQAYTVIDDACKLAEELLRIEDDNDRWHLMHRMWVGMLCYSASRCRGYLHAKSLGEGGEFLSYVWLLISLQGAKTLADKLQMPEKEQGDDDLDDQKREQEYQDKKVTMPGWDPKAIILRRQPY</sequence>
<feature type="compositionally biased region" description="Basic and acidic residues" evidence="1">
    <location>
        <begin position="751"/>
        <end position="763"/>
    </location>
</feature>
<proteinExistence type="predicted"/>
<feature type="transmembrane region" description="Helical" evidence="2">
    <location>
        <begin position="44"/>
        <end position="65"/>
    </location>
</feature>
<keyword evidence="2" id="KW-0472">Membrane</keyword>
<evidence type="ECO:0000256" key="2">
    <source>
        <dbReference type="SAM" id="Phobius"/>
    </source>
</evidence>
<dbReference type="EMBL" id="CAJGYO010000014">
    <property type="protein sequence ID" value="CAD6268874.1"/>
    <property type="molecule type" value="Genomic_DNA"/>
</dbReference>
<evidence type="ECO:0000313" key="4">
    <source>
        <dbReference type="EMBL" id="CAD6268874.1"/>
    </source>
</evidence>
<evidence type="ECO:0000259" key="3">
    <source>
        <dbReference type="Pfam" id="PF13968"/>
    </source>
</evidence>
<comment type="caution">
    <text evidence="4">The sequence shown here is derived from an EMBL/GenBank/DDBJ whole genome shotgun (WGS) entry which is preliminary data.</text>
</comment>
<dbReference type="InterPro" id="IPR025315">
    <property type="entry name" value="DUF4220"/>
</dbReference>
<name>A0A811RFX5_9POAL</name>
<dbReference type="Pfam" id="PF13968">
    <property type="entry name" value="DUF4220"/>
    <property type="match status" value="1"/>
</dbReference>
<accession>A0A811RFX5</accession>
<protein>
    <recommendedName>
        <fullName evidence="3">DUF4220 domain-containing protein</fullName>
    </recommendedName>
</protein>
<dbReference type="OrthoDB" id="679215at2759"/>
<dbReference type="InterPro" id="IPR007658">
    <property type="entry name" value="DUF594"/>
</dbReference>
<feature type="compositionally biased region" description="Polar residues" evidence="1">
    <location>
        <begin position="509"/>
        <end position="526"/>
    </location>
</feature>
<feature type="region of interest" description="Disordered" evidence="1">
    <location>
        <begin position="740"/>
        <end position="765"/>
    </location>
</feature>